<evidence type="ECO:0000256" key="1">
    <source>
        <dbReference type="SAM" id="MobiDB-lite"/>
    </source>
</evidence>
<comment type="caution">
    <text evidence="2">The sequence shown here is derived from an EMBL/GenBank/DDBJ whole genome shotgun (WGS) entry which is preliminary data.</text>
</comment>
<name>A0A6L2MLM2_TANCI</name>
<dbReference type="EMBL" id="BKCJ010006968">
    <property type="protein sequence ID" value="GEU74873.1"/>
    <property type="molecule type" value="Genomic_DNA"/>
</dbReference>
<reference evidence="2" key="1">
    <citation type="journal article" date="2019" name="Sci. Rep.">
        <title>Draft genome of Tanacetum cinerariifolium, the natural source of mosquito coil.</title>
        <authorList>
            <person name="Yamashiro T."/>
            <person name="Shiraishi A."/>
            <person name="Satake H."/>
            <person name="Nakayama K."/>
        </authorList>
    </citation>
    <scope>NUCLEOTIDE SEQUENCE</scope>
</reference>
<feature type="region of interest" description="Disordered" evidence="1">
    <location>
        <begin position="38"/>
        <end position="58"/>
    </location>
</feature>
<dbReference type="AlphaFoldDB" id="A0A6L2MLM2"/>
<protein>
    <submittedName>
        <fullName evidence="2">Uncharacterized protein</fullName>
    </submittedName>
</protein>
<proteinExistence type="predicted"/>
<sequence length="94" mass="10354">MAKSSLSSDKEVKKEKEGLDIKLTGFESDSKDLNTLLGSQRTDKNKEGLGYNAVPYPPAQVYSPPKKDLSWTGLPEFVDDTVTDYSRPTPSIDS</sequence>
<accession>A0A6L2MLM2</accession>
<evidence type="ECO:0000313" key="2">
    <source>
        <dbReference type="EMBL" id="GEU74873.1"/>
    </source>
</evidence>
<gene>
    <name evidence="2" type="ORF">Tci_046851</name>
</gene>
<organism evidence="2">
    <name type="scientific">Tanacetum cinerariifolium</name>
    <name type="common">Dalmatian daisy</name>
    <name type="synonym">Chrysanthemum cinerariifolium</name>
    <dbReference type="NCBI Taxonomy" id="118510"/>
    <lineage>
        <taxon>Eukaryota</taxon>
        <taxon>Viridiplantae</taxon>
        <taxon>Streptophyta</taxon>
        <taxon>Embryophyta</taxon>
        <taxon>Tracheophyta</taxon>
        <taxon>Spermatophyta</taxon>
        <taxon>Magnoliopsida</taxon>
        <taxon>eudicotyledons</taxon>
        <taxon>Gunneridae</taxon>
        <taxon>Pentapetalae</taxon>
        <taxon>asterids</taxon>
        <taxon>campanulids</taxon>
        <taxon>Asterales</taxon>
        <taxon>Asteraceae</taxon>
        <taxon>Asteroideae</taxon>
        <taxon>Anthemideae</taxon>
        <taxon>Anthemidinae</taxon>
        <taxon>Tanacetum</taxon>
    </lineage>
</organism>